<accession>A0A1W1VZJ7</accession>
<dbReference type="OrthoDB" id="9770923at2"/>
<sequence length="323" mass="36578">MRFLSSMRLAIYLLLILGALAAAGSLIPQGQPPEFYRAYYGNLLGGLLLRFSLHDVYHSWWFITLGGLLGINLLVCTARRVRQVKGIRGWGSLLLHVGVLVILVGAILSGALKRSVYVEMGVGDSLDLTSYGFPNTTLTVENFKIEYYPNLEPKQYISYVTLKTAQGKQTKKEIKVNYPLEFVGFKIYQVSYGWLLKGQVVSSDKIIPFELPDKKSLPLDETKGIRLLFMFLPDYDEESERLETRSPLPRNPRLASALMKGHEILEITLIRPGETAKLKEYSVTFSGYRYYTGLEIKKDPALWILYAGFILLLGGLAMRYLFR</sequence>
<dbReference type="GO" id="GO:0017004">
    <property type="term" value="P:cytochrome complex assembly"/>
    <property type="evidence" value="ECO:0007669"/>
    <property type="project" value="UniProtKB-KW"/>
</dbReference>
<feature type="domain" description="ResB-like" evidence="7">
    <location>
        <begin position="7"/>
        <end position="84"/>
    </location>
</feature>
<dbReference type="InterPro" id="IPR007816">
    <property type="entry name" value="ResB-like_domain"/>
</dbReference>
<feature type="domain" description="ResB-like" evidence="7">
    <location>
        <begin position="278"/>
        <end position="319"/>
    </location>
</feature>
<keyword evidence="5 6" id="KW-0472">Membrane</keyword>
<protein>
    <submittedName>
        <fullName evidence="8">Cytochrome c biogenesis protein</fullName>
    </submittedName>
</protein>
<dbReference type="InterPro" id="IPR023494">
    <property type="entry name" value="Cyt_c_bgen_Ccs1/CcsB/ResB"/>
</dbReference>
<evidence type="ECO:0000256" key="5">
    <source>
        <dbReference type="ARBA" id="ARBA00023136"/>
    </source>
</evidence>
<proteinExistence type="predicted"/>
<keyword evidence="4 6" id="KW-1133">Transmembrane helix</keyword>
<dbReference type="STRING" id="698762.SAMN00808754_2544"/>
<evidence type="ECO:0000313" key="8">
    <source>
        <dbReference type="EMBL" id="SMB98789.1"/>
    </source>
</evidence>
<feature type="domain" description="ResB-like" evidence="7">
    <location>
        <begin position="88"/>
        <end position="215"/>
    </location>
</feature>
<feature type="transmembrane region" description="Helical" evidence="6">
    <location>
        <begin position="90"/>
        <end position="112"/>
    </location>
</feature>
<name>A0A1W1VZJ7_9FIRM</name>
<organism evidence="8 9">
    <name type="scientific">Thermanaeromonas toyohensis ToBE</name>
    <dbReference type="NCBI Taxonomy" id="698762"/>
    <lineage>
        <taxon>Bacteria</taxon>
        <taxon>Bacillati</taxon>
        <taxon>Bacillota</taxon>
        <taxon>Clostridia</taxon>
        <taxon>Neomoorellales</taxon>
        <taxon>Neomoorellaceae</taxon>
        <taxon>Thermanaeromonas</taxon>
    </lineage>
</organism>
<keyword evidence="2 6" id="KW-0812">Transmembrane</keyword>
<dbReference type="AlphaFoldDB" id="A0A1W1VZJ7"/>
<dbReference type="PANTHER" id="PTHR31566:SF5">
    <property type="entry name" value="RESB-LIKE DOMAIN-CONTAINING PROTEIN"/>
    <property type="match status" value="1"/>
</dbReference>
<dbReference type="EMBL" id="LT838272">
    <property type="protein sequence ID" value="SMB98789.1"/>
    <property type="molecule type" value="Genomic_DNA"/>
</dbReference>
<keyword evidence="3" id="KW-0201">Cytochrome c-type biogenesis</keyword>
<evidence type="ECO:0000256" key="4">
    <source>
        <dbReference type="ARBA" id="ARBA00022989"/>
    </source>
</evidence>
<dbReference type="GO" id="GO:0016020">
    <property type="term" value="C:membrane"/>
    <property type="evidence" value="ECO:0007669"/>
    <property type="project" value="UniProtKB-SubCell"/>
</dbReference>
<evidence type="ECO:0000256" key="1">
    <source>
        <dbReference type="ARBA" id="ARBA00004141"/>
    </source>
</evidence>
<dbReference type="PANTHER" id="PTHR31566">
    <property type="entry name" value="CYTOCHROME C BIOGENESIS PROTEIN CCS1, CHLOROPLASTIC"/>
    <property type="match status" value="1"/>
</dbReference>
<comment type="subcellular location">
    <subcellularLocation>
        <location evidence="1">Membrane</location>
        <topology evidence="1">Multi-pass membrane protein</topology>
    </subcellularLocation>
</comment>
<evidence type="ECO:0000256" key="6">
    <source>
        <dbReference type="SAM" id="Phobius"/>
    </source>
</evidence>
<gene>
    <name evidence="8" type="ORF">SAMN00808754_2544</name>
</gene>
<keyword evidence="9" id="KW-1185">Reference proteome</keyword>
<feature type="transmembrane region" description="Helical" evidence="6">
    <location>
        <begin position="301"/>
        <end position="322"/>
    </location>
</feature>
<dbReference type="Proteomes" id="UP000192569">
    <property type="component" value="Chromosome I"/>
</dbReference>
<evidence type="ECO:0000256" key="3">
    <source>
        <dbReference type="ARBA" id="ARBA00022748"/>
    </source>
</evidence>
<dbReference type="Pfam" id="PF05140">
    <property type="entry name" value="ResB"/>
    <property type="match status" value="3"/>
</dbReference>
<evidence type="ECO:0000259" key="7">
    <source>
        <dbReference type="Pfam" id="PF05140"/>
    </source>
</evidence>
<reference evidence="8 9" key="1">
    <citation type="submission" date="2017-04" db="EMBL/GenBank/DDBJ databases">
        <authorList>
            <person name="Afonso C.L."/>
            <person name="Miller P.J."/>
            <person name="Scott M.A."/>
            <person name="Spackman E."/>
            <person name="Goraichik I."/>
            <person name="Dimitrov K.M."/>
            <person name="Suarez D.L."/>
            <person name="Swayne D.E."/>
        </authorList>
    </citation>
    <scope>NUCLEOTIDE SEQUENCE [LARGE SCALE GENOMIC DNA]</scope>
    <source>
        <strain evidence="8 9">ToBE</strain>
    </source>
</reference>
<feature type="transmembrane region" description="Helical" evidence="6">
    <location>
        <begin position="59"/>
        <end position="78"/>
    </location>
</feature>
<evidence type="ECO:0000313" key="9">
    <source>
        <dbReference type="Proteomes" id="UP000192569"/>
    </source>
</evidence>
<evidence type="ECO:0000256" key="2">
    <source>
        <dbReference type="ARBA" id="ARBA00022692"/>
    </source>
</evidence>